<evidence type="ECO:0000259" key="4">
    <source>
        <dbReference type="Pfam" id="PF00501"/>
    </source>
</evidence>
<dbReference type="PANTHER" id="PTHR24096:SF257">
    <property type="entry name" value="ACYL-COA SYNTHETASE 7"/>
    <property type="match status" value="1"/>
</dbReference>
<reference evidence="8" key="1">
    <citation type="submission" date="2012-12" db="EMBL/GenBank/DDBJ databases">
        <authorList>
            <person name="Hellsten U."/>
            <person name="Grimwood J."/>
            <person name="Chapman J.A."/>
            <person name="Shapiro H."/>
            <person name="Aerts A."/>
            <person name="Otillar R.P."/>
            <person name="Terry A.Y."/>
            <person name="Boore J.L."/>
            <person name="Simakov O."/>
            <person name="Marletaz F."/>
            <person name="Cho S.-J."/>
            <person name="Edsinger-Gonzales E."/>
            <person name="Havlak P."/>
            <person name="Kuo D.-H."/>
            <person name="Larsson T."/>
            <person name="Lv J."/>
            <person name="Arendt D."/>
            <person name="Savage R."/>
            <person name="Osoegawa K."/>
            <person name="de Jong P."/>
            <person name="Lindberg D.R."/>
            <person name="Seaver E.C."/>
            <person name="Weisblat D.A."/>
            <person name="Putnam N.H."/>
            <person name="Grigoriev I.V."/>
            <person name="Rokhsar D.S."/>
        </authorList>
    </citation>
    <scope>NUCLEOTIDE SEQUENCE</scope>
</reference>
<dbReference type="GeneID" id="20216805"/>
<evidence type="ECO:0000256" key="2">
    <source>
        <dbReference type="SAM" id="MobiDB-lite"/>
    </source>
</evidence>
<dbReference type="InterPro" id="IPR000873">
    <property type="entry name" value="AMP-dep_synth/lig_dom"/>
</dbReference>
<keyword evidence="3" id="KW-0472">Membrane</keyword>
<dbReference type="EMBL" id="AMQM01007128">
    <property type="status" value="NOT_ANNOTATED_CDS"/>
    <property type="molecule type" value="Genomic_DNA"/>
</dbReference>
<keyword evidence="3" id="KW-0812">Transmembrane</keyword>
<reference evidence="7" key="3">
    <citation type="submission" date="2015-06" db="UniProtKB">
        <authorList>
            <consortium name="EnsemblMetazoa"/>
        </authorList>
    </citation>
    <scope>IDENTIFICATION</scope>
</reference>
<evidence type="ECO:0000313" key="6">
    <source>
        <dbReference type="EMBL" id="ESN94047.1"/>
    </source>
</evidence>
<keyword evidence="3" id="KW-1133">Transmembrane helix</keyword>
<feature type="transmembrane region" description="Helical" evidence="3">
    <location>
        <begin position="129"/>
        <end position="149"/>
    </location>
</feature>
<dbReference type="eggNOG" id="KOG1176">
    <property type="taxonomic scope" value="Eukaryota"/>
</dbReference>
<dbReference type="Gene3D" id="3.40.50.980">
    <property type="match status" value="2"/>
</dbReference>
<dbReference type="Pfam" id="PF00501">
    <property type="entry name" value="AMP-binding"/>
    <property type="match status" value="1"/>
</dbReference>
<gene>
    <name evidence="7" type="primary">20216805</name>
    <name evidence="6" type="ORF">HELRODRAFT_87823</name>
</gene>
<dbReference type="EnsemblMetazoa" id="HelroT87823">
    <property type="protein sequence ID" value="HelroP87823"/>
    <property type="gene ID" value="HelroG87823"/>
</dbReference>
<dbReference type="OrthoDB" id="10253869at2759"/>
<dbReference type="OMA" id="MIGAVIH"/>
<evidence type="ECO:0000256" key="1">
    <source>
        <dbReference type="ARBA" id="ARBA00006432"/>
    </source>
</evidence>
<protein>
    <recommendedName>
        <fullName evidence="9">AMP-dependent synthetase/ligase domain-containing protein</fullName>
    </recommendedName>
</protein>
<dbReference type="FunFam" id="3.30.300.30:FF:000007">
    <property type="entry name" value="4-coumarate--CoA ligase 2"/>
    <property type="match status" value="1"/>
</dbReference>
<feature type="domain" description="AMP-dependent synthetase/ligase" evidence="4">
    <location>
        <begin position="64"/>
        <end position="296"/>
    </location>
</feature>
<dbReference type="CTD" id="20216805"/>
<dbReference type="PROSITE" id="PS00455">
    <property type="entry name" value="AMP_BINDING"/>
    <property type="match status" value="1"/>
</dbReference>
<dbReference type="InParanoid" id="T1G6V8"/>
<dbReference type="InterPro" id="IPR045851">
    <property type="entry name" value="AMP-bd_C_sf"/>
</dbReference>
<dbReference type="Gene3D" id="3.30.300.30">
    <property type="match status" value="1"/>
</dbReference>
<evidence type="ECO:0000259" key="5">
    <source>
        <dbReference type="Pfam" id="PF13193"/>
    </source>
</evidence>
<reference evidence="6 8" key="2">
    <citation type="journal article" date="2013" name="Nature">
        <title>Insights into bilaterian evolution from three spiralian genomes.</title>
        <authorList>
            <person name="Simakov O."/>
            <person name="Marletaz F."/>
            <person name="Cho S.J."/>
            <person name="Edsinger-Gonzales E."/>
            <person name="Havlak P."/>
            <person name="Hellsten U."/>
            <person name="Kuo D.H."/>
            <person name="Larsson T."/>
            <person name="Lv J."/>
            <person name="Arendt D."/>
            <person name="Savage R."/>
            <person name="Osoegawa K."/>
            <person name="de Jong P."/>
            <person name="Grimwood J."/>
            <person name="Chapman J.A."/>
            <person name="Shapiro H."/>
            <person name="Aerts A."/>
            <person name="Otillar R.P."/>
            <person name="Terry A.Y."/>
            <person name="Boore J.L."/>
            <person name="Grigoriev I.V."/>
            <person name="Lindberg D.R."/>
            <person name="Seaver E.C."/>
            <person name="Weisblat D.A."/>
            <person name="Putnam N.H."/>
            <person name="Rokhsar D.S."/>
        </authorList>
    </citation>
    <scope>NUCLEOTIDE SEQUENCE</scope>
</reference>
<dbReference type="InterPro" id="IPR025110">
    <property type="entry name" value="AMP-bd_C"/>
</dbReference>
<dbReference type="PANTHER" id="PTHR24096">
    <property type="entry name" value="LONG-CHAIN-FATTY-ACID--COA LIGASE"/>
    <property type="match status" value="1"/>
</dbReference>
<dbReference type="RefSeq" id="XP_009027773.1">
    <property type="nucleotide sequence ID" value="XM_009029525.1"/>
</dbReference>
<feature type="compositionally biased region" description="Polar residues" evidence="2">
    <location>
        <begin position="32"/>
        <end position="44"/>
    </location>
</feature>
<feature type="domain" description="AMP-binding enzyme C-terminal" evidence="5">
    <location>
        <begin position="347"/>
        <end position="423"/>
    </location>
</feature>
<evidence type="ECO:0000313" key="7">
    <source>
        <dbReference type="EnsemblMetazoa" id="HelroP87823"/>
    </source>
</evidence>
<dbReference type="AlphaFoldDB" id="T1G6V8"/>
<dbReference type="InterPro" id="IPR020845">
    <property type="entry name" value="AMP-binding_CS"/>
</dbReference>
<dbReference type="SUPFAM" id="SSF56801">
    <property type="entry name" value="Acetyl-CoA synthetase-like"/>
    <property type="match status" value="1"/>
</dbReference>
<name>T1G6V8_HELRO</name>
<dbReference type="Gene3D" id="2.30.38.10">
    <property type="entry name" value="Luciferase, Domain 3"/>
    <property type="match status" value="1"/>
</dbReference>
<organism evidence="7 8">
    <name type="scientific">Helobdella robusta</name>
    <name type="common">Californian leech</name>
    <dbReference type="NCBI Taxonomy" id="6412"/>
    <lineage>
        <taxon>Eukaryota</taxon>
        <taxon>Metazoa</taxon>
        <taxon>Spiralia</taxon>
        <taxon>Lophotrochozoa</taxon>
        <taxon>Annelida</taxon>
        <taxon>Clitellata</taxon>
        <taxon>Hirudinea</taxon>
        <taxon>Rhynchobdellida</taxon>
        <taxon>Glossiphoniidae</taxon>
        <taxon>Helobdella</taxon>
    </lineage>
</organism>
<feature type="region of interest" description="Disordered" evidence="2">
    <location>
        <begin position="31"/>
        <end position="70"/>
    </location>
</feature>
<dbReference type="KEGG" id="hro:HELRODRAFT_87823"/>
<sequence>MIIIDDDSDEDDDNDDEDGCILLASLLSSASRPSPTLQFSPEETSPSSQSLFLQSSPPPSSSSSSSISDLPHKLLSPGDVDPLKDAALILFSSGTTGPPKAVLLSHHNLVAMMVLMSPKNVSENQPVCLLFYPLFHIYGLVGILFHSLYRGHKLVILPKFSLADMFKCIELHKVTMLYLVPSLVNRMIKNSEMKRDYNLSSIKFVSCGAGPLTEQSCVEFKRLYNIEDVRQGYGMTESCLASLLVDPNLPLKIGSVGHPLPNSEVVVRSLKTGETFGPNKTGEIYVRGPQVMLGYLNNQRATNEAIDQDGWLHTGDVGYYDDDGYFFIVDRIKELIKVNGYQVSPAELESIILTHPSVSDCAVVGISDNRGGEIPKAFVVKKPGYDVSAENIVNLVADHTSAYKHLKGGVYFLERLPKNEAGKILRRRLKDLPRSKL</sequence>
<dbReference type="GO" id="GO:0016405">
    <property type="term" value="F:CoA-ligase activity"/>
    <property type="evidence" value="ECO:0000318"/>
    <property type="project" value="GO_Central"/>
</dbReference>
<dbReference type="STRING" id="6412.T1G6V8"/>
<keyword evidence="8" id="KW-1185">Reference proteome</keyword>
<feature type="compositionally biased region" description="Low complexity" evidence="2">
    <location>
        <begin position="45"/>
        <end position="68"/>
    </location>
</feature>
<comment type="similarity">
    <text evidence="1">Belongs to the ATP-dependent AMP-binding enzyme family.</text>
</comment>
<dbReference type="HOGENOM" id="CLU_000022_59_2_1"/>
<dbReference type="Pfam" id="PF13193">
    <property type="entry name" value="AMP-binding_C"/>
    <property type="match status" value="1"/>
</dbReference>
<evidence type="ECO:0000313" key="8">
    <source>
        <dbReference type="Proteomes" id="UP000015101"/>
    </source>
</evidence>
<evidence type="ECO:0000256" key="3">
    <source>
        <dbReference type="SAM" id="Phobius"/>
    </source>
</evidence>
<proteinExistence type="inferred from homology"/>
<dbReference type="Proteomes" id="UP000015101">
    <property type="component" value="Unassembled WGS sequence"/>
</dbReference>
<dbReference type="EMBL" id="KB097572">
    <property type="protein sequence ID" value="ESN94047.1"/>
    <property type="molecule type" value="Genomic_DNA"/>
</dbReference>
<evidence type="ECO:0008006" key="9">
    <source>
        <dbReference type="Google" id="ProtNLM"/>
    </source>
</evidence>
<accession>T1G6V8</accession>